<feature type="signal peptide" evidence="1">
    <location>
        <begin position="1"/>
        <end position="20"/>
    </location>
</feature>
<evidence type="ECO:0000256" key="1">
    <source>
        <dbReference type="SAM" id="SignalP"/>
    </source>
</evidence>
<dbReference type="RefSeq" id="WP_240098567.1">
    <property type="nucleotide sequence ID" value="NZ_JAJSON010000020.1"/>
</dbReference>
<dbReference type="EMBL" id="JAJSON010000020">
    <property type="protein sequence ID" value="MCG9971897.1"/>
    <property type="molecule type" value="Genomic_DNA"/>
</dbReference>
<dbReference type="AlphaFoldDB" id="A0A9X2A7U6"/>
<evidence type="ECO:0000313" key="2">
    <source>
        <dbReference type="EMBL" id="MCG9971897.1"/>
    </source>
</evidence>
<gene>
    <name evidence="2" type="ORF">LU635_09640</name>
</gene>
<proteinExistence type="predicted"/>
<name>A0A9X2A7U6_9FLAO</name>
<accession>A0A9X2A7U6</accession>
<organism evidence="2 3">
    <name type="scientific">Christiangramia crocea</name>
    <dbReference type="NCBI Taxonomy" id="2904124"/>
    <lineage>
        <taxon>Bacteria</taxon>
        <taxon>Pseudomonadati</taxon>
        <taxon>Bacteroidota</taxon>
        <taxon>Flavobacteriia</taxon>
        <taxon>Flavobacteriales</taxon>
        <taxon>Flavobacteriaceae</taxon>
        <taxon>Christiangramia</taxon>
    </lineage>
</organism>
<comment type="caution">
    <text evidence="2">The sequence shown here is derived from an EMBL/GenBank/DDBJ whole genome shotgun (WGS) entry which is preliminary data.</text>
</comment>
<dbReference type="Proteomes" id="UP001139344">
    <property type="component" value="Unassembled WGS sequence"/>
</dbReference>
<feature type="chain" id="PRO_5040880240" evidence="1">
    <location>
        <begin position="21"/>
        <end position="247"/>
    </location>
</feature>
<protein>
    <submittedName>
        <fullName evidence="2">Uncharacterized protein</fullName>
    </submittedName>
</protein>
<sequence length="247" mass="28838">MKKIFSVLSILILFPLISPAQKINSGVITGSGDHNNRYLDMFQDLKKNINTAIPISELEGSPYLKEEFVQGQIFEAGNSLGSFYIRYNIYNEVMEILTENDKVMELRKSPSLNVYLNNRRFRVLPYLNPDNKVEQVYFEILEDGNRVNFLRKHYRNFHPGQRAKTSFHVEKKPELEASTSYYFHFNNENLPVEIKKLNERNIINSLNINKKEIVGLIEKNDLNLKRIEDVNKLIALLNQRDLTNKKG</sequence>
<keyword evidence="3" id="KW-1185">Reference proteome</keyword>
<evidence type="ECO:0000313" key="3">
    <source>
        <dbReference type="Proteomes" id="UP001139344"/>
    </source>
</evidence>
<keyword evidence="1" id="KW-0732">Signal</keyword>
<reference evidence="2" key="1">
    <citation type="submission" date="2021-12" db="EMBL/GenBank/DDBJ databases">
        <title>Description of Gramella crocea sp. nov., a new bacterium isolated from activated sludge.</title>
        <authorList>
            <person name="Zhang X."/>
        </authorList>
    </citation>
    <scope>NUCLEOTIDE SEQUENCE</scope>
    <source>
        <strain evidence="2">YB25</strain>
    </source>
</reference>